<proteinExistence type="predicted"/>
<protein>
    <submittedName>
        <fullName evidence="1">Uncharacterized protein</fullName>
    </submittedName>
</protein>
<reference evidence="1 2" key="1">
    <citation type="journal article" date="2020" name="Nature">
        <title>Six reference-quality genomes reveal evolution of bat adaptations.</title>
        <authorList>
            <person name="Jebb D."/>
            <person name="Huang Z."/>
            <person name="Pippel M."/>
            <person name="Hughes G.M."/>
            <person name="Lavrichenko K."/>
            <person name="Devanna P."/>
            <person name="Winkler S."/>
            <person name="Jermiin L.S."/>
            <person name="Skirmuntt E.C."/>
            <person name="Katzourakis A."/>
            <person name="Burkitt-Gray L."/>
            <person name="Ray D.A."/>
            <person name="Sullivan K.A.M."/>
            <person name="Roscito J.G."/>
            <person name="Kirilenko B.M."/>
            <person name="Davalos L.M."/>
            <person name="Corthals A.P."/>
            <person name="Power M.L."/>
            <person name="Jones G."/>
            <person name="Ransome R.D."/>
            <person name="Dechmann D.K.N."/>
            <person name="Locatelli A.G."/>
            <person name="Puechmaille S.J."/>
            <person name="Fedrigo O."/>
            <person name="Jarvis E.D."/>
            <person name="Hiller M."/>
            <person name="Vernes S.C."/>
            <person name="Myers E.W."/>
            <person name="Teeling E.C."/>
        </authorList>
    </citation>
    <scope>NUCLEOTIDE SEQUENCE [LARGE SCALE GENOMIC DNA]</scope>
    <source>
        <strain evidence="1">MPipKuh1</strain>
        <tissue evidence="1">Flight muscle</tissue>
    </source>
</reference>
<organism evidence="1 2">
    <name type="scientific">Pipistrellus kuhlii</name>
    <name type="common">Kuhl's pipistrelle</name>
    <dbReference type="NCBI Taxonomy" id="59472"/>
    <lineage>
        <taxon>Eukaryota</taxon>
        <taxon>Metazoa</taxon>
        <taxon>Chordata</taxon>
        <taxon>Craniata</taxon>
        <taxon>Vertebrata</taxon>
        <taxon>Euteleostomi</taxon>
        <taxon>Mammalia</taxon>
        <taxon>Eutheria</taxon>
        <taxon>Laurasiatheria</taxon>
        <taxon>Chiroptera</taxon>
        <taxon>Yangochiroptera</taxon>
        <taxon>Vespertilionidae</taxon>
        <taxon>Pipistrellus</taxon>
    </lineage>
</organism>
<sequence>MLAGKKDVTPGSETQDFITHCESSSQNFLLLFFCLNPPCPPISRGQCQEPGWMPALQRKNTERGGIIIFMANKSKPTLVPEGAITASPKVAASANTTLSDGPDCQCLAFLEYPGSMFRDIRGPWDGLSQHALQSH</sequence>
<gene>
    <name evidence="1" type="ORF">mPipKuh1_007896</name>
</gene>
<keyword evidence="2" id="KW-1185">Reference proteome</keyword>
<accession>A0A7J8B1Y4</accession>
<evidence type="ECO:0000313" key="2">
    <source>
        <dbReference type="Proteomes" id="UP000558488"/>
    </source>
</evidence>
<evidence type="ECO:0000313" key="1">
    <source>
        <dbReference type="EMBL" id="KAF6392718.1"/>
    </source>
</evidence>
<name>A0A7J8B1Y4_PIPKU</name>
<dbReference type="AlphaFoldDB" id="A0A7J8B1Y4"/>
<comment type="caution">
    <text evidence="1">The sequence shown here is derived from an EMBL/GenBank/DDBJ whole genome shotgun (WGS) entry which is preliminary data.</text>
</comment>
<dbReference type="Proteomes" id="UP000558488">
    <property type="component" value="Unassembled WGS sequence"/>
</dbReference>
<dbReference type="EMBL" id="JACAGB010000001">
    <property type="protein sequence ID" value="KAF6392718.1"/>
    <property type="molecule type" value="Genomic_DNA"/>
</dbReference>